<evidence type="ECO:0000256" key="1">
    <source>
        <dbReference type="ARBA" id="ARBA00000900"/>
    </source>
</evidence>
<evidence type="ECO:0000256" key="10">
    <source>
        <dbReference type="ARBA" id="ARBA00022782"/>
    </source>
</evidence>
<evidence type="ECO:0000256" key="7">
    <source>
        <dbReference type="ARBA" id="ARBA00022723"/>
    </source>
</evidence>
<evidence type="ECO:0000256" key="5">
    <source>
        <dbReference type="ARBA" id="ARBA00022490"/>
    </source>
</evidence>
<feature type="region of interest" description="Disordered" evidence="17">
    <location>
        <begin position="49"/>
        <end position="74"/>
    </location>
</feature>
<dbReference type="Pfam" id="PF00642">
    <property type="entry name" value="zf-CCCH"/>
    <property type="match status" value="2"/>
</dbReference>
<keyword evidence="12 16" id="KW-0862">Zinc</keyword>
<dbReference type="SMART" id="SM00356">
    <property type="entry name" value="ZnF_C3H1"/>
    <property type="match status" value="3"/>
</dbReference>
<feature type="zinc finger region" description="C3H1-type" evidence="16">
    <location>
        <begin position="294"/>
        <end position="323"/>
    </location>
</feature>
<proteinExistence type="predicted"/>
<reference evidence="20" key="1">
    <citation type="submission" date="2025-08" db="UniProtKB">
        <authorList>
            <consortium name="Ensembl"/>
        </authorList>
    </citation>
    <scope>IDENTIFICATION</scope>
</reference>
<evidence type="ECO:0000256" key="16">
    <source>
        <dbReference type="PROSITE-ProRule" id="PRU00723"/>
    </source>
</evidence>
<dbReference type="EC" id="2.3.2.27" evidence="4"/>
<dbReference type="InterPro" id="IPR001841">
    <property type="entry name" value="Znf_RING"/>
</dbReference>
<evidence type="ECO:0000256" key="6">
    <source>
        <dbReference type="ARBA" id="ARBA00022679"/>
    </source>
</evidence>
<feature type="domain" description="RING-type" evidence="18">
    <location>
        <begin position="211"/>
        <end position="265"/>
    </location>
</feature>
<dbReference type="PANTHER" id="PTHR11224:SF17">
    <property type="entry name" value="E3 UBIQUITIN-PROTEIN LIGASE MAKORIN-2"/>
    <property type="match status" value="1"/>
</dbReference>
<feature type="zinc finger region" description="C3H1-type" evidence="16">
    <location>
        <begin position="20"/>
        <end position="47"/>
    </location>
</feature>
<keyword evidence="10" id="KW-0221">Differentiation</keyword>
<evidence type="ECO:0000259" key="18">
    <source>
        <dbReference type="PROSITE" id="PS50089"/>
    </source>
</evidence>
<feature type="domain" description="C3H1-type" evidence="19">
    <location>
        <begin position="20"/>
        <end position="47"/>
    </location>
</feature>
<dbReference type="InterPro" id="IPR045072">
    <property type="entry name" value="MKRN-like"/>
</dbReference>
<keyword evidence="9 16" id="KW-0863">Zinc-finger</keyword>
<dbReference type="FunFam" id="3.30.40.10:FF:000117">
    <property type="entry name" value="Probable E3 ubiquitin-protein ligase makorin-1"/>
    <property type="match status" value="1"/>
</dbReference>
<dbReference type="AlphaFoldDB" id="A0A8C6G627"/>
<dbReference type="GeneTree" id="ENSGT00950000183077"/>
<dbReference type="Proteomes" id="UP000694415">
    <property type="component" value="Unplaced"/>
</dbReference>
<dbReference type="PROSITE" id="PS50089">
    <property type="entry name" value="ZF_RING_2"/>
    <property type="match status" value="1"/>
</dbReference>
<evidence type="ECO:0000256" key="14">
    <source>
        <dbReference type="ARBA" id="ARBA00029530"/>
    </source>
</evidence>
<evidence type="ECO:0000259" key="19">
    <source>
        <dbReference type="PROSITE" id="PS50103"/>
    </source>
</evidence>
<evidence type="ECO:0000256" key="11">
    <source>
        <dbReference type="ARBA" id="ARBA00022786"/>
    </source>
</evidence>
<keyword evidence="5" id="KW-0963">Cytoplasm</keyword>
<dbReference type="GO" id="GO:0008270">
    <property type="term" value="F:zinc ion binding"/>
    <property type="evidence" value="ECO:0007669"/>
    <property type="project" value="UniProtKB-KW"/>
</dbReference>
<dbReference type="SUPFAM" id="SSF57850">
    <property type="entry name" value="RING/U-box"/>
    <property type="match status" value="1"/>
</dbReference>
<evidence type="ECO:0000313" key="21">
    <source>
        <dbReference type="Proteomes" id="UP000694415"/>
    </source>
</evidence>
<keyword evidence="8" id="KW-0677">Repeat</keyword>
<evidence type="ECO:0000256" key="12">
    <source>
        <dbReference type="ARBA" id="ARBA00022833"/>
    </source>
</evidence>
<dbReference type="GO" id="GO:0061630">
    <property type="term" value="F:ubiquitin protein ligase activity"/>
    <property type="evidence" value="ECO:0007669"/>
    <property type="project" value="UniProtKB-EC"/>
</dbReference>
<dbReference type="PROSITE" id="PS50103">
    <property type="entry name" value="ZF_C3H1"/>
    <property type="match status" value="2"/>
</dbReference>
<dbReference type="PANTHER" id="PTHR11224">
    <property type="entry name" value="MAKORIN-RELATED"/>
    <property type="match status" value="1"/>
</dbReference>
<sequence>MSTKQVTCSQCLFSHDLVNSKPSTICKYYQKGYCAYDARCRYDHTKPPTAAGGAGGPAPNPSPSSGLTHSNEPGKQENTLVLRDLNLTGLAEDKTPPSTVNNPGGCSDLQISPEMKPHSYLNAIRTGLDDLEASSSCSNELQSCPYAAAGECQFGDARIYLHGNMCEIFRLQFFHPFDPEQRKAHEKICMLTFEHEMEKAFAFQASQDKVCSICMEVILEKASAFERSFGVLSNCSRTYCLSCIHQWRCAKQFENPIIKSCPECRVISEFVIPSVYWVENRNKRNELIEAFKRGMGEKACKYFEQGKGTCPFGSKCLYHHAYPDGRNSLAKGNINVGSSFFISK</sequence>
<dbReference type="GO" id="GO:0000209">
    <property type="term" value="P:protein polyubiquitination"/>
    <property type="evidence" value="ECO:0007669"/>
    <property type="project" value="InterPro"/>
</dbReference>
<evidence type="ECO:0000256" key="3">
    <source>
        <dbReference type="ARBA" id="ARBA00004496"/>
    </source>
</evidence>
<keyword evidence="6" id="KW-0808">Transferase</keyword>
<evidence type="ECO:0000256" key="13">
    <source>
        <dbReference type="ARBA" id="ARBA00023242"/>
    </source>
</evidence>
<dbReference type="SUPFAM" id="SSF90229">
    <property type="entry name" value="CCCH zinc finger"/>
    <property type="match status" value="1"/>
</dbReference>
<evidence type="ECO:0000256" key="2">
    <source>
        <dbReference type="ARBA" id="ARBA00004123"/>
    </source>
</evidence>
<keyword evidence="21" id="KW-1185">Reference proteome</keyword>
<dbReference type="Gene3D" id="3.30.40.10">
    <property type="entry name" value="Zinc/RING finger domain, C3HC4 (zinc finger)"/>
    <property type="match status" value="1"/>
</dbReference>
<keyword evidence="11" id="KW-0833">Ubl conjugation pathway</keyword>
<organism evidence="20 21">
    <name type="scientific">Mus spicilegus</name>
    <name type="common">Mound-building mouse</name>
    <dbReference type="NCBI Taxonomy" id="10103"/>
    <lineage>
        <taxon>Eukaryota</taxon>
        <taxon>Metazoa</taxon>
        <taxon>Chordata</taxon>
        <taxon>Craniata</taxon>
        <taxon>Vertebrata</taxon>
        <taxon>Euteleostomi</taxon>
        <taxon>Mammalia</taxon>
        <taxon>Eutheria</taxon>
        <taxon>Euarchontoglires</taxon>
        <taxon>Glires</taxon>
        <taxon>Rodentia</taxon>
        <taxon>Myomorpha</taxon>
        <taxon>Muroidea</taxon>
        <taxon>Muridae</taxon>
        <taxon>Murinae</taxon>
        <taxon>Mus</taxon>
        <taxon>Mus</taxon>
    </lineage>
</organism>
<evidence type="ECO:0000256" key="8">
    <source>
        <dbReference type="ARBA" id="ARBA00022737"/>
    </source>
</evidence>
<keyword evidence="7 16" id="KW-0479">Metal-binding</keyword>
<dbReference type="InterPro" id="IPR013083">
    <property type="entry name" value="Znf_RING/FYVE/PHD"/>
</dbReference>
<dbReference type="Ensembl" id="ENSMSIT00000001215.1">
    <property type="protein sequence ID" value="ENSMSIP00000000931.1"/>
    <property type="gene ID" value="ENSMSIG00000000946.1"/>
</dbReference>
<dbReference type="InterPro" id="IPR000571">
    <property type="entry name" value="Znf_CCCH"/>
</dbReference>
<reference evidence="20" key="2">
    <citation type="submission" date="2025-09" db="UniProtKB">
        <authorList>
            <consortium name="Ensembl"/>
        </authorList>
    </citation>
    <scope>IDENTIFICATION</scope>
</reference>
<evidence type="ECO:0000256" key="4">
    <source>
        <dbReference type="ARBA" id="ARBA00012483"/>
    </source>
</evidence>
<dbReference type="InterPro" id="IPR036855">
    <property type="entry name" value="Znf_CCCH_sf"/>
</dbReference>
<evidence type="ECO:0000256" key="9">
    <source>
        <dbReference type="ARBA" id="ARBA00022771"/>
    </source>
</evidence>
<dbReference type="GO" id="GO:0030154">
    <property type="term" value="P:cell differentiation"/>
    <property type="evidence" value="ECO:0007669"/>
    <property type="project" value="UniProtKB-KW"/>
</dbReference>
<dbReference type="GO" id="GO:0005737">
    <property type="term" value="C:cytoplasm"/>
    <property type="evidence" value="ECO:0007669"/>
    <property type="project" value="UniProtKB-SubCell"/>
</dbReference>
<dbReference type="SMART" id="SM00184">
    <property type="entry name" value="RING"/>
    <property type="match status" value="1"/>
</dbReference>
<dbReference type="GO" id="GO:0005634">
    <property type="term" value="C:nucleus"/>
    <property type="evidence" value="ECO:0007669"/>
    <property type="project" value="UniProtKB-SubCell"/>
</dbReference>
<protein>
    <recommendedName>
        <fullName evidence="14">E3 ubiquitin-protein ligase makorin-2</fullName>
        <ecNumber evidence="4">2.3.2.27</ecNumber>
    </recommendedName>
    <alternativeName>
        <fullName evidence="15">RING-type E3 ubiquitin transferase makorin-2</fullName>
    </alternativeName>
</protein>
<comment type="catalytic activity">
    <reaction evidence="1">
        <text>S-ubiquitinyl-[E2 ubiquitin-conjugating enzyme]-L-cysteine + [acceptor protein]-L-lysine = [E2 ubiquitin-conjugating enzyme]-L-cysteine + N(6)-ubiquitinyl-[acceptor protein]-L-lysine.</text>
        <dbReference type="EC" id="2.3.2.27"/>
    </reaction>
</comment>
<evidence type="ECO:0000313" key="20">
    <source>
        <dbReference type="Ensembl" id="ENSMSIP00000000931.1"/>
    </source>
</evidence>
<name>A0A8C6G627_MUSSI</name>
<dbReference type="Gene3D" id="4.10.1000.10">
    <property type="entry name" value="Zinc finger, CCCH-type"/>
    <property type="match status" value="1"/>
</dbReference>
<evidence type="ECO:0000256" key="15">
    <source>
        <dbReference type="ARBA" id="ARBA00030863"/>
    </source>
</evidence>
<evidence type="ECO:0000256" key="17">
    <source>
        <dbReference type="SAM" id="MobiDB-lite"/>
    </source>
</evidence>
<comment type="subcellular location">
    <subcellularLocation>
        <location evidence="3">Cytoplasm</location>
    </subcellularLocation>
    <subcellularLocation>
        <location evidence="2">Nucleus</location>
    </subcellularLocation>
</comment>
<keyword evidence="13" id="KW-0539">Nucleus</keyword>
<feature type="domain" description="C3H1-type" evidence="19">
    <location>
        <begin position="294"/>
        <end position="323"/>
    </location>
</feature>
<accession>A0A8C6G627</accession>